<feature type="compositionally biased region" description="Polar residues" evidence="4">
    <location>
        <begin position="395"/>
        <end position="405"/>
    </location>
</feature>
<dbReference type="NCBIfam" id="TIGR01730">
    <property type="entry name" value="RND_mfp"/>
    <property type="match status" value="1"/>
</dbReference>
<dbReference type="SUPFAM" id="SSF111369">
    <property type="entry name" value="HlyD-like secretion proteins"/>
    <property type="match status" value="1"/>
</dbReference>
<dbReference type="Gene3D" id="2.40.50.100">
    <property type="match status" value="1"/>
</dbReference>
<dbReference type="InterPro" id="IPR006143">
    <property type="entry name" value="RND_pump_MFP"/>
</dbReference>
<dbReference type="Pfam" id="PF25917">
    <property type="entry name" value="BSH_RND"/>
    <property type="match status" value="1"/>
</dbReference>
<evidence type="ECO:0000313" key="8">
    <source>
        <dbReference type="EMBL" id="MFD1000387.1"/>
    </source>
</evidence>
<dbReference type="Gene3D" id="1.10.287.470">
    <property type="entry name" value="Helix hairpin bin"/>
    <property type="match status" value="1"/>
</dbReference>
<evidence type="ECO:0000313" key="9">
    <source>
        <dbReference type="Proteomes" id="UP001597112"/>
    </source>
</evidence>
<evidence type="ECO:0000259" key="7">
    <source>
        <dbReference type="Pfam" id="PF25990"/>
    </source>
</evidence>
<proteinExistence type="inferred from homology"/>
<dbReference type="InterPro" id="IPR058627">
    <property type="entry name" value="MdtA-like_C"/>
</dbReference>
<accession>A0ABW3K2R9</accession>
<evidence type="ECO:0000259" key="5">
    <source>
        <dbReference type="Pfam" id="PF25917"/>
    </source>
</evidence>
<keyword evidence="3" id="KW-0813">Transport</keyword>
<feature type="region of interest" description="Disordered" evidence="4">
    <location>
        <begin position="395"/>
        <end position="417"/>
    </location>
</feature>
<dbReference type="Pfam" id="PF25967">
    <property type="entry name" value="RND-MFP_C"/>
    <property type="match status" value="1"/>
</dbReference>
<comment type="similarity">
    <text evidence="2">Belongs to the membrane fusion protein (MFP) (TC 8.A.1) family.</text>
</comment>
<evidence type="ECO:0000256" key="2">
    <source>
        <dbReference type="ARBA" id="ARBA00009477"/>
    </source>
</evidence>
<dbReference type="Gene3D" id="2.40.30.170">
    <property type="match status" value="1"/>
</dbReference>
<dbReference type="PANTHER" id="PTHR30469">
    <property type="entry name" value="MULTIDRUG RESISTANCE PROTEIN MDTA"/>
    <property type="match status" value="1"/>
</dbReference>
<reference evidence="9" key="1">
    <citation type="journal article" date="2019" name="Int. J. Syst. Evol. Microbiol.">
        <title>The Global Catalogue of Microorganisms (GCM) 10K type strain sequencing project: providing services to taxonomists for standard genome sequencing and annotation.</title>
        <authorList>
            <consortium name="The Broad Institute Genomics Platform"/>
            <consortium name="The Broad Institute Genome Sequencing Center for Infectious Disease"/>
            <person name="Wu L."/>
            <person name="Ma J."/>
        </authorList>
    </citation>
    <scope>NUCLEOTIDE SEQUENCE [LARGE SCALE GENOMIC DNA]</scope>
    <source>
        <strain evidence="9">CCUG 58938</strain>
    </source>
</reference>
<dbReference type="Gene3D" id="2.40.420.20">
    <property type="match status" value="1"/>
</dbReference>
<name>A0ABW3K2R9_9BACT</name>
<feature type="domain" description="Multidrug resistance protein MdtA-like barrel-sandwich hybrid" evidence="5">
    <location>
        <begin position="61"/>
        <end position="200"/>
    </location>
</feature>
<protein>
    <submittedName>
        <fullName evidence="8">Efflux RND transporter periplasmic adaptor subunit</fullName>
    </submittedName>
</protein>
<dbReference type="RefSeq" id="WP_377579797.1">
    <property type="nucleotide sequence ID" value="NZ_JBHTKA010000004.1"/>
</dbReference>
<dbReference type="Pfam" id="PF25990">
    <property type="entry name" value="Beta-barrel_YknX"/>
    <property type="match status" value="1"/>
</dbReference>
<dbReference type="InterPro" id="IPR058636">
    <property type="entry name" value="Beta-barrel_YknX"/>
</dbReference>
<evidence type="ECO:0000256" key="4">
    <source>
        <dbReference type="SAM" id="MobiDB-lite"/>
    </source>
</evidence>
<comment type="subcellular location">
    <subcellularLocation>
        <location evidence="1">Cell envelope</location>
    </subcellularLocation>
</comment>
<evidence type="ECO:0000259" key="6">
    <source>
        <dbReference type="Pfam" id="PF25967"/>
    </source>
</evidence>
<keyword evidence="9" id="KW-1185">Reference proteome</keyword>
<organism evidence="8 9">
    <name type="scientific">Ohtaekwangia kribbensis</name>
    <dbReference type="NCBI Taxonomy" id="688913"/>
    <lineage>
        <taxon>Bacteria</taxon>
        <taxon>Pseudomonadati</taxon>
        <taxon>Bacteroidota</taxon>
        <taxon>Cytophagia</taxon>
        <taxon>Cytophagales</taxon>
        <taxon>Fulvivirgaceae</taxon>
        <taxon>Ohtaekwangia</taxon>
    </lineage>
</organism>
<comment type="caution">
    <text evidence="8">The sequence shown here is derived from an EMBL/GenBank/DDBJ whole genome shotgun (WGS) entry which is preliminary data.</text>
</comment>
<gene>
    <name evidence="8" type="ORF">ACFQ21_13775</name>
</gene>
<dbReference type="InterPro" id="IPR058625">
    <property type="entry name" value="MdtA-like_BSH"/>
</dbReference>
<evidence type="ECO:0000256" key="1">
    <source>
        <dbReference type="ARBA" id="ARBA00004196"/>
    </source>
</evidence>
<feature type="domain" description="YknX-like beta-barrel" evidence="7">
    <location>
        <begin position="210"/>
        <end position="285"/>
    </location>
</feature>
<feature type="domain" description="Multidrug resistance protein MdtA-like C-terminal permuted SH3" evidence="6">
    <location>
        <begin position="340"/>
        <end position="388"/>
    </location>
</feature>
<dbReference type="PANTHER" id="PTHR30469:SF33">
    <property type="entry name" value="SLR1207 PROTEIN"/>
    <property type="match status" value="1"/>
</dbReference>
<dbReference type="EMBL" id="JBHTKA010000004">
    <property type="protein sequence ID" value="MFD1000387.1"/>
    <property type="molecule type" value="Genomic_DNA"/>
</dbReference>
<sequence length="417" mass="45167">MNTTIKKIALYTGAVVIAAFAAYKIWVRAEDKPVQVETTAVKVGTISNIITATGTVEPITQVEVGTQVSGVIDHIYVDYNTTVKAGQLIAELDKTALKATAAEAAAALNTAVNEQDYQQKNFDRINKLHQTRVVSDSDYEEALYKLNNAKGIVDQKRSDLSRAKTNLSYANIYSPIDGVVISRSVDVGQTVAASYSTPTLFTIAQDLKQMQVEANVDEADIGQVKTGQRVVFTVDAYPDDEFSGTITQVRLEPIEESNVITYTVIIKADNQEGKLMPGLTANISIYTLELKDVLTLEAKALSFQPDPQMLNTYQQQHPGEVTQPVAVLTRHVYTAQAVSTHAPAGQAKKVWVKKGTNIQEHTIQIGTTDGVLVQVLQGLKAGDEVVYSMSVVSEKAQTSESTSAGSPFMPKPPGSKK</sequence>
<evidence type="ECO:0000256" key="3">
    <source>
        <dbReference type="ARBA" id="ARBA00022448"/>
    </source>
</evidence>
<dbReference type="Proteomes" id="UP001597112">
    <property type="component" value="Unassembled WGS sequence"/>
</dbReference>